<proteinExistence type="predicted"/>
<accession>A0A1H7GE26</accession>
<feature type="signal peptide" evidence="2">
    <location>
        <begin position="1"/>
        <end position="25"/>
    </location>
</feature>
<keyword evidence="2" id="KW-0732">Signal</keyword>
<evidence type="ECO:0000256" key="2">
    <source>
        <dbReference type="SAM" id="SignalP"/>
    </source>
</evidence>
<keyword evidence="1" id="KW-0812">Transmembrane</keyword>
<name>A0A1H7GE26_9NOCA</name>
<protein>
    <submittedName>
        <fullName evidence="3">Uncharacterized protein</fullName>
    </submittedName>
</protein>
<dbReference type="EMBL" id="FOAW01000001">
    <property type="protein sequence ID" value="SEK36526.1"/>
    <property type="molecule type" value="Genomic_DNA"/>
</dbReference>
<keyword evidence="1" id="KW-0472">Membrane</keyword>
<dbReference type="InterPro" id="IPR011041">
    <property type="entry name" value="Quinoprot_gluc/sorb_DH_b-prop"/>
</dbReference>
<reference evidence="4" key="1">
    <citation type="submission" date="2016-10" db="EMBL/GenBank/DDBJ databases">
        <authorList>
            <person name="Varghese N."/>
            <person name="Submissions S."/>
        </authorList>
    </citation>
    <scope>NUCLEOTIDE SEQUENCE [LARGE SCALE GENOMIC DNA]</scope>
    <source>
        <strain evidence="4">DSM 44675</strain>
    </source>
</reference>
<evidence type="ECO:0000256" key="1">
    <source>
        <dbReference type="SAM" id="Phobius"/>
    </source>
</evidence>
<dbReference type="Proteomes" id="UP000198677">
    <property type="component" value="Unassembled WGS sequence"/>
</dbReference>
<keyword evidence="1" id="KW-1133">Transmembrane helix</keyword>
<dbReference type="RefSeq" id="WP_072753317.1">
    <property type="nucleotide sequence ID" value="NZ_FOAW01000001.1"/>
</dbReference>
<organism evidence="3 4">
    <name type="scientific">Rhodococcus maanshanensis</name>
    <dbReference type="NCBI Taxonomy" id="183556"/>
    <lineage>
        <taxon>Bacteria</taxon>
        <taxon>Bacillati</taxon>
        <taxon>Actinomycetota</taxon>
        <taxon>Actinomycetes</taxon>
        <taxon>Mycobacteriales</taxon>
        <taxon>Nocardiaceae</taxon>
        <taxon>Rhodococcus</taxon>
    </lineage>
</organism>
<dbReference type="SUPFAM" id="SSF50952">
    <property type="entry name" value="Soluble quinoprotein glucose dehydrogenase"/>
    <property type="match status" value="1"/>
</dbReference>
<evidence type="ECO:0000313" key="3">
    <source>
        <dbReference type="EMBL" id="SEK36526.1"/>
    </source>
</evidence>
<keyword evidence="4" id="KW-1185">Reference proteome</keyword>
<feature type="chain" id="PRO_5011582177" evidence="2">
    <location>
        <begin position="26"/>
        <end position="351"/>
    </location>
</feature>
<evidence type="ECO:0000313" key="4">
    <source>
        <dbReference type="Proteomes" id="UP000198677"/>
    </source>
</evidence>
<sequence length="351" mass="35793">MRSRLAAVAVTVLASAALTAAPASAQPSSAPGSIEVVEAEFENLCTPTDSALEELSGLAATDDGIYAAADSGTDDSVRVLDDQCRVIGTLPLPVDPFDVEDLAQADGRLWLSDTGDNAGARTTVALTDMDTVTGAGTLRRLTYPDGAHDAEAILLGRDGVPVLVTKELFGASGIYRPAGALRAEQLPSPGPTALERLGQIAFEPTETPGGPVPFAGSTMITGGAVSEDGTVVALRTYTDVYLYPAPDGDIVAALTGAEPIRVPMPDQPQGEAIAFTPAGDLLSASEANGGPLPPIRVLYGATGLVTPTDGEVGIALQVDQGALIAAGVGAGLVVGVGGALWWWARSRRRRN</sequence>
<gene>
    <name evidence="3" type="ORF">SAMN05444583_101461</name>
</gene>
<dbReference type="AlphaFoldDB" id="A0A1H7GE26"/>
<feature type="transmembrane region" description="Helical" evidence="1">
    <location>
        <begin position="322"/>
        <end position="344"/>
    </location>
</feature>